<evidence type="ECO:0000313" key="2">
    <source>
        <dbReference type="Proteomes" id="UP001302349"/>
    </source>
</evidence>
<keyword evidence="2" id="KW-1185">Reference proteome</keyword>
<proteinExistence type="predicted"/>
<sequence length="83" mass="9644">MFHGSDFPTTLDEQVFNDWLEAGRNSKLSYTYMLIIWDELDSKYLPVYAEAREKIQTYERYPGASSNESLIAAYDLYSESKVA</sequence>
<accession>A0ABZ0IVU0</accession>
<name>A0ABZ0IVU0_9BACT</name>
<dbReference type="EMBL" id="CP136051">
    <property type="protein sequence ID" value="WOK09167.1"/>
    <property type="molecule type" value="Genomic_DNA"/>
</dbReference>
<organism evidence="1 2">
    <name type="scientific">Imperialibacter roseus</name>
    <dbReference type="NCBI Taxonomy" id="1324217"/>
    <lineage>
        <taxon>Bacteria</taxon>
        <taxon>Pseudomonadati</taxon>
        <taxon>Bacteroidota</taxon>
        <taxon>Cytophagia</taxon>
        <taxon>Cytophagales</taxon>
        <taxon>Flammeovirgaceae</taxon>
        <taxon>Imperialibacter</taxon>
    </lineage>
</organism>
<dbReference type="Proteomes" id="UP001302349">
    <property type="component" value="Chromosome"/>
</dbReference>
<gene>
    <name evidence="1" type="ORF">RT717_11020</name>
</gene>
<reference evidence="1 2" key="1">
    <citation type="journal article" date="2023" name="Microbiol. Resour. Announc.">
        <title>Complete Genome Sequence of Imperialibacter roseus strain P4T.</title>
        <authorList>
            <person name="Tizabi D.R."/>
            <person name="Bachvaroff T."/>
            <person name="Hill R.T."/>
        </authorList>
    </citation>
    <scope>NUCLEOTIDE SEQUENCE [LARGE SCALE GENOMIC DNA]</scope>
    <source>
        <strain evidence="1 2">P4T</strain>
    </source>
</reference>
<protein>
    <submittedName>
        <fullName evidence="1">Uncharacterized protein</fullName>
    </submittedName>
</protein>
<dbReference type="RefSeq" id="WP_317491788.1">
    <property type="nucleotide sequence ID" value="NZ_CP136051.1"/>
</dbReference>
<evidence type="ECO:0000313" key="1">
    <source>
        <dbReference type="EMBL" id="WOK09167.1"/>
    </source>
</evidence>